<dbReference type="Proteomes" id="UP000505077">
    <property type="component" value="Unassembled WGS sequence"/>
</dbReference>
<comment type="pathway">
    <text evidence="7">Amino-acid biosynthesis; L-methionine biosynthesis via de novo pathway.</text>
</comment>
<evidence type="ECO:0000256" key="8">
    <source>
        <dbReference type="ARBA" id="ARBA00048628"/>
    </source>
</evidence>
<dbReference type="PANTHER" id="PTHR45754:SF3">
    <property type="entry name" value="METHYLENETETRAHYDROFOLATE REDUCTASE (NADPH)"/>
    <property type="match status" value="1"/>
</dbReference>
<dbReference type="GO" id="GO:0071949">
    <property type="term" value="F:FAD binding"/>
    <property type="evidence" value="ECO:0007669"/>
    <property type="project" value="TreeGrafter"/>
</dbReference>
<dbReference type="CDD" id="cd00537">
    <property type="entry name" value="MTHFR"/>
    <property type="match status" value="1"/>
</dbReference>
<evidence type="ECO:0000256" key="9">
    <source>
        <dbReference type="RuleBase" id="RU003862"/>
    </source>
</evidence>
<comment type="pathway">
    <text evidence="2 9">One-carbon metabolism; tetrahydrofolate interconversion.</text>
</comment>
<gene>
    <name evidence="10" type="primary">metF</name>
    <name evidence="10" type="ORF">ZNDK_0098</name>
</gene>
<dbReference type="GO" id="GO:0005829">
    <property type="term" value="C:cytosol"/>
    <property type="evidence" value="ECO:0007669"/>
    <property type="project" value="TreeGrafter"/>
</dbReference>
<keyword evidence="5 9" id="KW-0274">FAD</keyword>
<comment type="caution">
    <text evidence="10">The sequence shown here is derived from an EMBL/GenBank/DDBJ whole genome shotgun (WGS) entry which is preliminary data.</text>
</comment>
<reference evidence="10 11" key="1">
    <citation type="journal article" date="2020" name="ISME J.">
        <title>Parallel Reductive Genome Evolution in Desulfovibrio Ectosymbionts Independently Acquired by Trichonympha Protists in the Termite Gut.</title>
        <authorList>
            <person name="Takeuchi M."/>
            <person name="Kuwahara H."/>
            <person name="Murakami T."/>
            <person name="Takahashi K."/>
            <person name="Kajitani R."/>
            <person name="Toyoda A."/>
            <person name="Itoh T."/>
            <person name="Ohkuma M."/>
            <person name="Hongoh Y."/>
        </authorList>
    </citation>
    <scope>NUCLEOTIDE SEQUENCE [LARGE SCALE GENOMIC DNA]</scope>
    <source>
        <strain evidence="10">ZnDsv-02</strain>
    </source>
</reference>
<dbReference type="EMBL" id="BLLL01000001">
    <property type="protein sequence ID" value="GFH62327.1"/>
    <property type="molecule type" value="Genomic_DNA"/>
</dbReference>
<accession>A0A6L2R426</accession>
<dbReference type="Gene3D" id="3.20.20.220">
    <property type="match status" value="1"/>
</dbReference>
<evidence type="ECO:0000256" key="7">
    <source>
        <dbReference type="ARBA" id="ARBA00034478"/>
    </source>
</evidence>
<organism evidence="10 11">
    <name type="scientific">Candidatus Desulfovibrio kirbyi</name>
    <dbReference type="NCBI Taxonomy" id="2696086"/>
    <lineage>
        <taxon>Bacteria</taxon>
        <taxon>Pseudomonadati</taxon>
        <taxon>Thermodesulfobacteriota</taxon>
        <taxon>Desulfovibrionia</taxon>
        <taxon>Desulfovibrionales</taxon>
        <taxon>Desulfovibrionaceae</taxon>
        <taxon>Desulfovibrio</taxon>
    </lineage>
</organism>
<evidence type="ECO:0000256" key="3">
    <source>
        <dbReference type="ARBA" id="ARBA00006743"/>
    </source>
</evidence>
<evidence type="ECO:0000313" key="10">
    <source>
        <dbReference type="EMBL" id="GFH62327.1"/>
    </source>
</evidence>
<comment type="cofactor">
    <cofactor evidence="1 9">
        <name>FAD</name>
        <dbReference type="ChEBI" id="CHEBI:57692"/>
    </cofactor>
</comment>
<comment type="similarity">
    <text evidence="3 9">Belongs to the methylenetetrahydrofolate reductase family.</text>
</comment>
<dbReference type="InterPro" id="IPR003171">
    <property type="entry name" value="Mehydrof_redctse-like"/>
</dbReference>
<evidence type="ECO:0000256" key="2">
    <source>
        <dbReference type="ARBA" id="ARBA00004777"/>
    </source>
</evidence>
<comment type="catalytic activity">
    <reaction evidence="8">
        <text>(6S)-5-methyl-5,6,7,8-tetrahydrofolate + NAD(+) = (6R)-5,10-methylene-5,6,7,8-tetrahydrofolate + NADH + H(+)</text>
        <dbReference type="Rhea" id="RHEA:19821"/>
        <dbReference type="ChEBI" id="CHEBI:15378"/>
        <dbReference type="ChEBI" id="CHEBI:15636"/>
        <dbReference type="ChEBI" id="CHEBI:18608"/>
        <dbReference type="ChEBI" id="CHEBI:57540"/>
        <dbReference type="ChEBI" id="CHEBI:57945"/>
        <dbReference type="EC" id="1.5.1.54"/>
    </reaction>
    <physiologicalReaction direction="right-to-left" evidence="8">
        <dbReference type="Rhea" id="RHEA:19823"/>
    </physiologicalReaction>
</comment>
<dbReference type="AlphaFoldDB" id="A0A6L2R426"/>
<dbReference type="GO" id="GO:0106312">
    <property type="term" value="F:methylenetetrahydrofolate reductase (NADH) activity"/>
    <property type="evidence" value="ECO:0007669"/>
    <property type="project" value="UniProtKB-EC"/>
</dbReference>
<sequence>MPDFYDTVESLCVLAPLFVSVTSGAIGSRQRNTLTATSEMARRGLNAMAHLTCVGAEPAAIAVFLKELRNGGVANVLALRGDAPRDRSWTPESGVFQHASDLVAFVRERDPDMGIGVAAYPAPHPESSSFSADRDHTAQKLLAGADFAVTQLFFDIREYGDLVDGLRARGIDAPVVPGILPILSFDSLKRILSLCGANIPGKLYLQLEEADKKGGLEAVREAGHNFAVRQIRRLLDCGAPGIHLYTLNRSDLCLHIARDASLSGMRAEL</sequence>
<keyword evidence="4 9" id="KW-0285">Flavoprotein</keyword>
<evidence type="ECO:0000313" key="11">
    <source>
        <dbReference type="Proteomes" id="UP000505077"/>
    </source>
</evidence>
<evidence type="ECO:0000256" key="4">
    <source>
        <dbReference type="ARBA" id="ARBA00022630"/>
    </source>
</evidence>
<evidence type="ECO:0000256" key="5">
    <source>
        <dbReference type="ARBA" id="ARBA00022827"/>
    </source>
</evidence>
<evidence type="ECO:0000256" key="6">
    <source>
        <dbReference type="ARBA" id="ARBA00023002"/>
    </source>
</evidence>
<protein>
    <recommendedName>
        <fullName evidence="9">Methylenetetrahydrofolate reductase</fullName>
    </recommendedName>
</protein>
<dbReference type="Pfam" id="PF02219">
    <property type="entry name" value="MTHFR"/>
    <property type="match status" value="1"/>
</dbReference>
<name>A0A6L2R426_9BACT</name>
<keyword evidence="6 9" id="KW-0560">Oxidoreductase</keyword>
<dbReference type="PANTHER" id="PTHR45754">
    <property type="entry name" value="METHYLENETETRAHYDROFOLATE REDUCTASE"/>
    <property type="match status" value="1"/>
</dbReference>
<dbReference type="SUPFAM" id="SSF51730">
    <property type="entry name" value="FAD-linked oxidoreductase"/>
    <property type="match status" value="1"/>
</dbReference>
<evidence type="ECO:0000256" key="1">
    <source>
        <dbReference type="ARBA" id="ARBA00001974"/>
    </source>
</evidence>
<dbReference type="GO" id="GO:0035999">
    <property type="term" value="P:tetrahydrofolate interconversion"/>
    <property type="evidence" value="ECO:0007669"/>
    <property type="project" value="UniProtKB-UniPathway"/>
</dbReference>
<dbReference type="InterPro" id="IPR029041">
    <property type="entry name" value="FAD-linked_oxidoreductase-like"/>
</dbReference>
<dbReference type="GO" id="GO:0009086">
    <property type="term" value="P:methionine biosynthetic process"/>
    <property type="evidence" value="ECO:0007669"/>
    <property type="project" value="TreeGrafter"/>
</dbReference>
<dbReference type="UniPathway" id="UPA00193"/>
<proteinExistence type="inferred from homology"/>